<proteinExistence type="predicted"/>
<evidence type="ECO:0000313" key="2">
    <source>
        <dbReference type="Proteomes" id="UP000887574"/>
    </source>
</evidence>
<organism evidence="2 3">
    <name type="scientific">Ditylenchus dipsaci</name>
    <dbReference type="NCBI Taxonomy" id="166011"/>
    <lineage>
        <taxon>Eukaryota</taxon>
        <taxon>Metazoa</taxon>
        <taxon>Ecdysozoa</taxon>
        <taxon>Nematoda</taxon>
        <taxon>Chromadorea</taxon>
        <taxon>Rhabditida</taxon>
        <taxon>Tylenchina</taxon>
        <taxon>Tylenchomorpha</taxon>
        <taxon>Sphaerularioidea</taxon>
        <taxon>Anguinidae</taxon>
        <taxon>Anguininae</taxon>
        <taxon>Ditylenchus</taxon>
    </lineage>
</organism>
<sequence length="174" mass="19117">MVLASPQLGRSNNHPPLSRYPICSNSSTPTESAFLASQYVPSNGHASSIFFSNQNSLKANYCDNTSRDGATMQAHTTPYMKTPTENMDNCWTNLFNSNSNHLSNSTPVLNTTENGLRQHLHCGQLTNAAKMRSPPRTLNGMGHQLVSPSFSSNDFSDANQAYWAAIQMPRPTIH</sequence>
<dbReference type="Proteomes" id="UP000887574">
    <property type="component" value="Unplaced"/>
</dbReference>
<protein>
    <submittedName>
        <fullName evidence="3">Uncharacterized protein</fullName>
    </submittedName>
</protein>
<evidence type="ECO:0000256" key="1">
    <source>
        <dbReference type="SAM" id="MobiDB-lite"/>
    </source>
</evidence>
<accession>A0A915CN33</accession>
<dbReference type="AlphaFoldDB" id="A0A915CN33"/>
<reference evidence="3" key="1">
    <citation type="submission" date="2022-11" db="UniProtKB">
        <authorList>
            <consortium name="WormBaseParasite"/>
        </authorList>
    </citation>
    <scope>IDENTIFICATION</scope>
</reference>
<name>A0A915CN33_9BILA</name>
<dbReference type="WBParaSite" id="jg10851">
    <property type="protein sequence ID" value="jg10851"/>
    <property type="gene ID" value="jg10851"/>
</dbReference>
<keyword evidence="2" id="KW-1185">Reference proteome</keyword>
<feature type="region of interest" description="Disordered" evidence="1">
    <location>
        <begin position="1"/>
        <end position="23"/>
    </location>
</feature>
<evidence type="ECO:0000313" key="3">
    <source>
        <dbReference type="WBParaSite" id="jg10851"/>
    </source>
</evidence>